<dbReference type="HAMAP" id="MF_00003">
    <property type="entry name" value="RbfA"/>
    <property type="match status" value="1"/>
</dbReference>
<comment type="caution">
    <text evidence="3">The sequence shown here is derived from an EMBL/GenBank/DDBJ whole genome shotgun (WGS) entry which is preliminary data.</text>
</comment>
<keyword evidence="2" id="KW-0963">Cytoplasm</keyword>
<dbReference type="NCBIfam" id="TIGR00082">
    <property type="entry name" value="rbfA"/>
    <property type="match status" value="1"/>
</dbReference>
<sequence length="127" mass="14354">MGQYRLLRLGEQLRQEISLMLLRHEIKDPRVSEFLSIDRVEVAGDLAYAKVFVSSFMDDASVKRGVAGLQSAAGFIQCSIAKKLSVYRFPRLTFVADFSMKEGYKMVQKLNALEAESKAREDEENNG</sequence>
<dbReference type="SUPFAM" id="SSF89919">
    <property type="entry name" value="Ribosome-binding factor A, RbfA"/>
    <property type="match status" value="1"/>
</dbReference>
<dbReference type="PROSITE" id="PS01319">
    <property type="entry name" value="RBFA"/>
    <property type="match status" value="1"/>
</dbReference>
<dbReference type="Gene3D" id="3.30.300.20">
    <property type="match status" value="1"/>
</dbReference>
<dbReference type="RefSeq" id="WP_184653022.1">
    <property type="nucleotide sequence ID" value="NZ_JACHFR010000003.1"/>
</dbReference>
<dbReference type="GO" id="GO:0005829">
    <property type="term" value="C:cytosol"/>
    <property type="evidence" value="ECO:0007669"/>
    <property type="project" value="TreeGrafter"/>
</dbReference>
<comment type="function">
    <text evidence="2">One of several proteins that assist in the late maturation steps of the functional core of the 30S ribosomal subunit. Associates with free 30S ribosomal subunits (but not with 30S subunits that are part of 70S ribosomes or polysomes). Required for efficient processing of 16S rRNA. May interact with the 5'-terminal helix region of 16S rRNA.</text>
</comment>
<comment type="similarity">
    <text evidence="2">Belongs to the RbfA family.</text>
</comment>
<dbReference type="Proteomes" id="UP000578697">
    <property type="component" value="Unassembled WGS sequence"/>
</dbReference>
<name>A0A840SHG7_9SPIR</name>
<dbReference type="InterPro" id="IPR015946">
    <property type="entry name" value="KH_dom-like_a/b"/>
</dbReference>
<evidence type="ECO:0000256" key="2">
    <source>
        <dbReference type="HAMAP-Rule" id="MF_00003"/>
    </source>
</evidence>
<organism evidence="3 4">
    <name type="scientific">Treponema rectale</name>
    <dbReference type="NCBI Taxonomy" id="744512"/>
    <lineage>
        <taxon>Bacteria</taxon>
        <taxon>Pseudomonadati</taxon>
        <taxon>Spirochaetota</taxon>
        <taxon>Spirochaetia</taxon>
        <taxon>Spirochaetales</taxon>
        <taxon>Treponemataceae</taxon>
        <taxon>Treponema</taxon>
    </lineage>
</organism>
<keyword evidence="1 2" id="KW-0690">Ribosome biogenesis</keyword>
<comment type="subunit">
    <text evidence="2">Monomer. Binds 30S ribosomal subunits, but not 50S ribosomal subunits or 70S ribosomes.</text>
</comment>
<dbReference type="PANTHER" id="PTHR33515">
    <property type="entry name" value="RIBOSOME-BINDING FACTOR A, CHLOROPLASTIC-RELATED"/>
    <property type="match status" value="1"/>
</dbReference>
<evidence type="ECO:0000313" key="3">
    <source>
        <dbReference type="EMBL" id="MBB5219598.1"/>
    </source>
</evidence>
<dbReference type="GO" id="GO:0030490">
    <property type="term" value="P:maturation of SSU-rRNA"/>
    <property type="evidence" value="ECO:0007669"/>
    <property type="project" value="UniProtKB-UniRule"/>
</dbReference>
<dbReference type="EMBL" id="JACHFR010000003">
    <property type="protein sequence ID" value="MBB5219598.1"/>
    <property type="molecule type" value="Genomic_DNA"/>
</dbReference>
<dbReference type="InterPro" id="IPR023799">
    <property type="entry name" value="RbfA_dom_sf"/>
</dbReference>
<comment type="subcellular location">
    <subcellularLocation>
        <location evidence="2">Cytoplasm</location>
    </subcellularLocation>
</comment>
<accession>A0A840SHG7</accession>
<keyword evidence="4" id="KW-1185">Reference proteome</keyword>
<proteinExistence type="inferred from homology"/>
<gene>
    <name evidence="2" type="primary">rbfA</name>
    <name evidence="3" type="ORF">HNP77_001980</name>
</gene>
<dbReference type="InterPro" id="IPR000238">
    <property type="entry name" value="RbfA"/>
</dbReference>
<protein>
    <recommendedName>
        <fullName evidence="2">Ribosome-binding factor A</fullName>
    </recommendedName>
</protein>
<evidence type="ECO:0000313" key="4">
    <source>
        <dbReference type="Proteomes" id="UP000578697"/>
    </source>
</evidence>
<reference evidence="3 4" key="1">
    <citation type="submission" date="2020-08" db="EMBL/GenBank/DDBJ databases">
        <title>Genomic Encyclopedia of Type Strains, Phase IV (KMG-IV): sequencing the most valuable type-strain genomes for metagenomic binning, comparative biology and taxonomic classification.</title>
        <authorList>
            <person name="Goeker M."/>
        </authorList>
    </citation>
    <scope>NUCLEOTIDE SEQUENCE [LARGE SCALE GENOMIC DNA]</scope>
    <source>
        <strain evidence="3 4">DSM 103679</strain>
    </source>
</reference>
<dbReference type="PANTHER" id="PTHR33515:SF1">
    <property type="entry name" value="RIBOSOME-BINDING FACTOR A, CHLOROPLASTIC-RELATED"/>
    <property type="match status" value="1"/>
</dbReference>
<evidence type="ECO:0000256" key="1">
    <source>
        <dbReference type="ARBA" id="ARBA00022517"/>
    </source>
</evidence>
<dbReference type="InterPro" id="IPR020053">
    <property type="entry name" value="Ribosome-bd_factorA_CS"/>
</dbReference>
<dbReference type="AlphaFoldDB" id="A0A840SHG7"/>
<dbReference type="Pfam" id="PF02033">
    <property type="entry name" value="RBFA"/>
    <property type="match status" value="1"/>
</dbReference>
<dbReference type="GO" id="GO:0043024">
    <property type="term" value="F:ribosomal small subunit binding"/>
    <property type="evidence" value="ECO:0007669"/>
    <property type="project" value="TreeGrafter"/>
</dbReference>